<evidence type="ECO:0000313" key="4">
    <source>
        <dbReference type="EMBL" id="ETL28290.1"/>
    </source>
</evidence>
<dbReference type="InterPro" id="IPR038050">
    <property type="entry name" value="Neuro_actylchol_rec"/>
</dbReference>
<sequence>VFVGEIDAEGDKKSIRFEMMLERRPGYYVTNVAIPAGIITYLCFISYAPLSDGSLMDTGDRVQIVLTLLLTAVTFKNMVASLTPQISYFTTLDQYVFFCFIISCLVAIENALFPLFVGLFPSREKWQEHSLLGFSIGFFTLVNIVWFVSIVRSVKKRTRASDALVKVHEAIRVTSTSIPPEHREAVLDKYLQRLDIPKCDLPTVRCTEFGYLHVQLPVDKSIRTDGIDVKAALHVASRQKAEREFDTFKEIYEELNPSGSLLYSSDHDNEKPLRAAKPNEAFLAGGGDRRRSVIAPSSPVGPHRMQSQITRRRAWSRTSES</sequence>
<dbReference type="GO" id="GO:0004888">
    <property type="term" value="F:transmembrane signaling receptor activity"/>
    <property type="evidence" value="ECO:0007669"/>
    <property type="project" value="InterPro"/>
</dbReference>
<dbReference type="Pfam" id="PF02932">
    <property type="entry name" value="Neur_chan_memb"/>
    <property type="match status" value="1"/>
</dbReference>
<accession>W2I2C7</accession>
<dbReference type="Proteomes" id="UP000053864">
    <property type="component" value="Unassembled WGS sequence"/>
</dbReference>
<dbReference type="InterPro" id="IPR006029">
    <property type="entry name" value="Neurotrans-gated_channel_TM"/>
</dbReference>
<feature type="transmembrane region" description="Helical" evidence="2">
    <location>
        <begin position="131"/>
        <end position="151"/>
    </location>
</feature>
<evidence type="ECO:0000259" key="3">
    <source>
        <dbReference type="Pfam" id="PF02932"/>
    </source>
</evidence>
<feature type="region of interest" description="Disordered" evidence="1">
    <location>
        <begin position="281"/>
        <end position="321"/>
    </location>
</feature>
<organism evidence="4">
    <name type="scientific">Phytophthora nicotianae</name>
    <name type="common">Potato buckeye rot agent</name>
    <name type="synonym">Phytophthora parasitica</name>
    <dbReference type="NCBI Taxonomy" id="4792"/>
    <lineage>
        <taxon>Eukaryota</taxon>
        <taxon>Sar</taxon>
        <taxon>Stramenopiles</taxon>
        <taxon>Oomycota</taxon>
        <taxon>Peronosporomycetes</taxon>
        <taxon>Peronosporales</taxon>
        <taxon>Peronosporaceae</taxon>
        <taxon>Phytophthora</taxon>
    </lineage>
</organism>
<evidence type="ECO:0000256" key="2">
    <source>
        <dbReference type="SAM" id="Phobius"/>
    </source>
</evidence>
<dbReference type="GO" id="GO:0005216">
    <property type="term" value="F:monoatomic ion channel activity"/>
    <property type="evidence" value="ECO:0007669"/>
    <property type="project" value="InterPro"/>
</dbReference>
<keyword evidence="2" id="KW-0472">Membrane</keyword>
<dbReference type="SUPFAM" id="SSF90112">
    <property type="entry name" value="Neurotransmitter-gated ion-channel transmembrane pore"/>
    <property type="match status" value="1"/>
</dbReference>
<dbReference type="VEuPathDB" id="FungiDB:PPTG_05098"/>
<protein>
    <recommendedName>
        <fullName evidence="3">Neurotransmitter-gated ion-channel transmembrane domain-containing protein</fullName>
    </recommendedName>
</protein>
<dbReference type="InterPro" id="IPR036719">
    <property type="entry name" value="Neuro-gated_channel_TM_sf"/>
</dbReference>
<keyword evidence="2" id="KW-0812">Transmembrane</keyword>
<evidence type="ECO:0000256" key="1">
    <source>
        <dbReference type="SAM" id="MobiDB-lite"/>
    </source>
</evidence>
<feature type="transmembrane region" description="Helical" evidence="2">
    <location>
        <begin position="26"/>
        <end position="50"/>
    </location>
</feature>
<proteinExistence type="predicted"/>
<dbReference type="EMBL" id="KI675791">
    <property type="protein sequence ID" value="ETL28290.1"/>
    <property type="molecule type" value="Genomic_DNA"/>
</dbReference>
<keyword evidence="2" id="KW-1133">Transmembrane helix</keyword>
<feature type="domain" description="Neurotransmitter-gated ion-channel transmembrane" evidence="3">
    <location>
        <begin position="34"/>
        <end position="111"/>
    </location>
</feature>
<feature type="non-terminal residue" evidence="4">
    <location>
        <position position="1"/>
    </location>
</feature>
<dbReference type="Gene3D" id="1.20.58.390">
    <property type="entry name" value="Neurotransmitter-gated ion-channel transmembrane domain"/>
    <property type="match status" value="1"/>
</dbReference>
<reference evidence="4" key="1">
    <citation type="submission" date="2013-11" db="EMBL/GenBank/DDBJ databases">
        <title>The Genome Sequence of Phytophthora parasitica CJ05E6.</title>
        <authorList>
            <consortium name="The Broad Institute Genomics Platform"/>
            <person name="Russ C."/>
            <person name="Tyler B."/>
            <person name="Panabieres F."/>
            <person name="Shan W."/>
            <person name="Tripathy S."/>
            <person name="Grunwald N."/>
            <person name="Machado M."/>
            <person name="Johnson C.S."/>
            <person name="Arredondo F."/>
            <person name="Hong C."/>
            <person name="Coffey M."/>
            <person name="Young S.K."/>
            <person name="Zeng Q."/>
            <person name="Gargeya S."/>
            <person name="Fitzgerald M."/>
            <person name="Abouelleil A."/>
            <person name="Alvarado L."/>
            <person name="Chapman S.B."/>
            <person name="Gainer-Dewar J."/>
            <person name="Goldberg J."/>
            <person name="Griggs A."/>
            <person name="Gujja S."/>
            <person name="Hansen M."/>
            <person name="Howarth C."/>
            <person name="Imamovic A."/>
            <person name="Ireland A."/>
            <person name="Larimer J."/>
            <person name="McCowan C."/>
            <person name="Murphy C."/>
            <person name="Pearson M."/>
            <person name="Poon T.W."/>
            <person name="Priest M."/>
            <person name="Roberts A."/>
            <person name="Saif S."/>
            <person name="Shea T."/>
            <person name="Sykes S."/>
            <person name="Wortman J."/>
            <person name="Nusbaum C."/>
            <person name="Birren B."/>
        </authorList>
    </citation>
    <scope>NUCLEOTIDE SEQUENCE [LARGE SCALE GENOMIC DNA]</scope>
    <source>
        <strain evidence="4">CJ05E6</strain>
    </source>
</reference>
<dbReference type="InterPro" id="IPR006201">
    <property type="entry name" value="Neur_channel"/>
</dbReference>
<name>W2I2C7_PHYNI</name>
<gene>
    <name evidence="4" type="ORF">L916_18311</name>
</gene>
<dbReference type="GO" id="GO:0016020">
    <property type="term" value="C:membrane"/>
    <property type="evidence" value="ECO:0007669"/>
    <property type="project" value="InterPro"/>
</dbReference>
<dbReference type="AlphaFoldDB" id="W2I2C7"/>
<dbReference type="PANTHER" id="PTHR18945">
    <property type="entry name" value="NEUROTRANSMITTER GATED ION CHANNEL"/>
    <property type="match status" value="1"/>
</dbReference>
<feature type="transmembrane region" description="Helical" evidence="2">
    <location>
        <begin position="95"/>
        <end position="119"/>
    </location>
</feature>
<feature type="transmembrane region" description="Helical" evidence="2">
    <location>
        <begin position="62"/>
        <end position="83"/>
    </location>
</feature>